<keyword evidence="2" id="KW-1185">Reference proteome</keyword>
<reference evidence="1" key="1">
    <citation type="submission" date="2022-06" db="EMBL/GenBank/DDBJ databases">
        <title>Fusarium solani species complex genomes reveal bases of compartmentalisation and animal pathogenesis.</title>
        <authorList>
            <person name="Tsai I.J."/>
        </authorList>
    </citation>
    <scope>NUCLEOTIDE SEQUENCE</scope>
    <source>
        <strain evidence="1">Fu6.1</strain>
    </source>
</reference>
<accession>A0ACC0QFC5</accession>
<gene>
    <name evidence="1" type="ORF">NCS57_01373800</name>
</gene>
<proteinExistence type="predicted"/>
<dbReference type="EMBL" id="CM046514">
    <property type="protein sequence ID" value="KAI8650403.1"/>
    <property type="molecule type" value="Genomic_DNA"/>
</dbReference>
<protein>
    <submittedName>
        <fullName evidence="1">Uncharacterized protein</fullName>
    </submittedName>
</protein>
<evidence type="ECO:0000313" key="2">
    <source>
        <dbReference type="Proteomes" id="UP001065298"/>
    </source>
</evidence>
<organism evidence="1 2">
    <name type="scientific">Fusarium keratoplasticum</name>
    <dbReference type="NCBI Taxonomy" id="1328300"/>
    <lineage>
        <taxon>Eukaryota</taxon>
        <taxon>Fungi</taxon>
        <taxon>Dikarya</taxon>
        <taxon>Ascomycota</taxon>
        <taxon>Pezizomycotina</taxon>
        <taxon>Sordariomycetes</taxon>
        <taxon>Hypocreomycetidae</taxon>
        <taxon>Hypocreales</taxon>
        <taxon>Nectriaceae</taxon>
        <taxon>Fusarium</taxon>
        <taxon>Fusarium solani species complex</taxon>
    </lineage>
</organism>
<dbReference type="Proteomes" id="UP001065298">
    <property type="component" value="Chromosome 12"/>
</dbReference>
<comment type="caution">
    <text evidence="1">The sequence shown here is derived from an EMBL/GenBank/DDBJ whole genome shotgun (WGS) entry which is preliminary data.</text>
</comment>
<evidence type="ECO:0000313" key="1">
    <source>
        <dbReference type="EMBL" id="KAI8650403.1"/>
    </source>
</evidence>
<name>A0ACC0QFC5_9HYPO</name>
<sequence length="446" mass="51163">MRTSPAIYQQRVSNHLKMDIDKLKAVFPSDSMYFWKELSLLSNEHRDWRTVSEALNEAQNRRCQEKRRGVSTARKWLPQDAKEAKKALDAGGTFDLTLRIKEPPKSCVTGSPPLADELPVPAKPNIVTAELHNWDWFRQMLTTGELKDHIEAIEADQAVVFVAYTGAEWTENGLEQFYRDMEPLCAMLPHLRMYPSHDEFMAVNLKFPDIAAMDRIAKTAPTLYAYRPQTCFGMGKCTLDTPKGEKTVIKRNFSDASSHVKIVQGPTGHQLKLACFTGERVKTRQPEPEKDEPSARWFHMEYIPTFKTVGEYRVHLCGDNVVSIGISKFVKDKLEVRSVSDDDFAWFSKGQEEQQKKRQELCDFARYQRKKLLEQPNADKAFESLRVGVRIDIGVSEESPEGRFFGLELTRWWNANQMPAFVLPDPYTEASLKYGRALAMELTGRR</sequence>